<organism evidence="2 3">
    <name type="scientific">Rotaria socialis</name>
    <dbReference type="NCBI Taxonomy" id="392032"/>
    <lineage>
        <taxon>Eukaryota</taxon>
        <taxon>Metazoa</taxon>
        <taxon>Spiralia</taxon>
        <taxon>Gnathifera</taxon>
        <taxon>Rotifera</taxon>
        <taxon>Eurotatoria</taxon>
        <taxon>Bdelloidea</taxon>
        <taxon>Philodinida</taxon>
        <taxon>Philodinidae</taxon>
        <taxon>Rotaria</taxon>
    </lineage>
</organism>
<reference evidence="2" key="1">
    <citation type="submission" date="2021-02" db="EMBL/GenBank/DDBJ databases">
        <authorList>
            <person name="Nowell W R."/>
        </authorList>
    </citation>
    <scope>NUCLEOTIDE SEQUENCE</scope>
</reference>
<protein>
    <submittedName>
        <fullName evidence="2">Uncharacterized protein</fullName>
    </submittedName>
</protein>
<gene>
    <name evidence="1" type="ORF">QYT958_LOCUS44201</name>
    <name evidence="2" type="ORF">QYT958_LOCUS47697</name>
</gene>
<comment type="caution">
    <text evidence="2">The sequence shown here is derived from an EMBL/GenBank/DDBJ whole genome shotgun (WGS) entry which is preliminary data.</text>
</comment>
<proteinExistence type="predicted"/>
<name>A0A822G4M6_9BILA</name>
<feature type="non-terminal residue" evidence="2">
    <location>
        <position position="76"/>
    </location>
</feature>
<dbReference type="EMBL" id="CAJOBR010067173">
    <property type="protein sequence ID" value="CAF5087826.1"/>
    <property type="molecule type" value="Genomic_DNA"/>
</dbReference>
<evidence type="ECO:0000313" key="3">
    <source>
        <dbReference type="Proteomes" id="UP000663848"/>
    </source>
</evidence>
<dbReference type="Proteomes" id="UP000663848">
    <property type="component" value="Unassembled WGS sequence"/>
</dbReference>
<dbReference type="EMBL" id="CAJOBR010091211">
    <property type="protein sequence ID" value="CAF5141118.1"/>
    <property type="molecule type" value="Genomic_DNA"/>
</dbReference>
<evidence type="ECO:0000313" key="1">
    <source>
        <dbReference type="EMBL" id="CAF5087826.1"/>
    </source>
</evidence>
<evidence type="ECO:0000313" key="2">
    <source>
        <dbReference type="EMBL" id="CAF5141118.1"/>
    </source>
</evidence>
<accession>A0A822G4M6</accession>
<dbReference type="AlphaFoldDB" id="A0A822G4M6"/>
<sequence>MNAYFDRSDGELLVNGRLMAKNNHLPDIQQLFLTKYNGATDIPSYKIATREDNHLNLTSHGRISSEEESGFSTPTK</sequence>